<evidence type="ECO:0000256" key="4">
    <source>
        <dbReference type="ARBA" id="ARBA00022676"/>
    </source>
</evidence>
<gene>
    <name evidence="15" type="ORF">GSLYS_00022043001</name>
</gene>
<organism evidence="15 16">
    <name type="scientific">Lymnaea stagnalis</name>
    <name type="common">Great pond snail</name>
    <name type="synonym">Helix stagnalis</name>
    <dbReference type="NCBI Taxonomy" id="6523"/>
    <lineage>
        <taxon>Eukaryota</taxon>
        <taxon>Metazoa</taxon>
        <taxon>Spiralia</taxon>
        <taxon>Lophotrochozoa</taxon>
        <taxon>Mollusca</taxon>
        <taxon>Gastropoda</taxon>
        <taxon>Heterobranchia</taxon>
        <taxon>Euthyneura</taxon>
        <taxon>Panpulmonata</taxon>
        <taxon>Hygrophila</taxon>
        <taxon>Lymnaeoidea</taxon>
        <taxon>Lymnaeidae</taxon>
        <taxon>Lymnaea</taxon>
    </lineage>
</organism>
<dbReference type="InterPro" id="IPR055270">
    <property type="entry name" value="Glyco_tran_10_C"/>
</dbReference>
<dbReference type="GO" id="GO:0000139">
    <property type="term" value="C:Golgi membrane"/>
    <property type="evidence" value="ECO:0007669"/>
    <property type="project" value="UniProtKB-SubCell"/>
</dbReference>
<evidence type="ECO:0000256" key="5">
    <source>
        <dbReference type="ARBA" id="ARBA00022679"/>
    </source>
</evidence>
<dbReference type="AlphaFoldDB" id="A0AAV2IR37"/>
<comment type="pathway">
    <text evidence="2">Protein modification; protein glycosylation.</text>
</comment>
<evidence type="ECO:0000259" key="14">
    <source>
        <dbReference type="Pfam" id="PF17039"/>
    </source>
</evidence>
<dbReference type="InterPro" id="IPR038577">
    <property type="entry name" value="GT10-like_C_sf"/>
</dbReference>
<keyword evidence="16" id="KW-1185">Reference proteome</keyword>
<evidence type="ECO:0000256" key="6">
    <source>
        <dbReference type="ARBA" id="ARBA00022692"/>
    </source>
</evidence>
<comment type="subcellular location">
    <subcellularLocation>
        <location evidence="1">Golgi apparatus membrane</location>
        <topology evidence="1">Single-pass type II membrane protein</topology>
    </subcellularLocation>
    <subcellularLocation>
        <location evidence="12">Golgi apparatus</location>
        <location evidence="12">Golgi stack membrane</location>
        <topology evidence="12">Single-pass type II membrane protein</topology>
    </subcellularLocation>
</comment>
<name>A0AAV2IR37_LYMST</name>
<dbReference type="FunFam" id="3.40.50.11660:FF:000004">
    <property type="entry name" value="Glycoprotein 3-alpha-L-fucosyltransferase A"/>
    <property type="match status" value="1"/>
</dbReference>
<evidence type="ECO:0000256" key="11">
    <source>
        <dbReference type="ARBA" id="ARBA00023180"/>
    </source>
</evidence>
<comment type="caution">
    <text evidence="15">The sequence shown here is derived from an EMBL/GenBank/DDBJ whole genome shotgun (WGS) entry which is preliminary data.</text>
</comment>
<keyword evidence="10" id="KW-0472">Membrane</keyword>
<evidence type="ECO:0000256" key="10">
    <source>
        <dbReference type="ARBA" id="ARBA00023136"/>
    </source>
</evidence>
<keyword evidence="5 12" id="KW-0808">Transferase</keyword>
<dbReference type="InterPro" id="IPR031481">
    <property type="entry name" value="Glyco_tran_10_N"/>
</dbReference>
<dbReference type="Pfam" id="PF17039">
    <property type="entry name" value="Glyco_tran_10_N"/>
    <property type="match status" value="1"/>
</dbReference>
<feature type="domain" description="Fucosyltransferase N-terminal" evidence="14">
    <location>
        <begin position="139"/>
        <end position="229"/>
    </location>
</feature>
<feature type="domain" description="Fucosyltransferase C-terminal" evidence="13">
    <location>
        <begin position="252"/>
        <end position="424"/>
    </location>
</feature>
<dbReference type="EC" id="2.4.1.-" evidence="12"/>
<dbReference type="GO" id="GO:0008417">
    <property type="term" value="F:fucosyltransferase activity"/>
    <property type="evidence" value="ECO:0007669"/>
    <property type="project" value="InterPro"/>
</dbReference>
<evidence type="ECO:0000256" key="3">
    <source>
        <dbReference type="ARBA" id="ARBA00008919"/>
    </source>
</evidence>
<evidence type="ECO:0000256" key="2">
    <source>
        <dbReference type="ARBA" id="ARBA00004922"/>
    </source>
</evidence>
<proteinExistence type="inferred from homology"/>
<evidence type="ECO:0000256" key="7">
    <source>
        <dbReference type="ARBA" id="ARBA00022968"/>
    </source>
</evidence>
<accession>A0AAV2IR37</accession>
<dbReference type="Pfam" id="PF00852">
    <property type="entry name" value="Glyco_transf_10"/>
    <property type="match status" value="1"/>
</dbReference>
<dbReference type="PANTHER" id="PTHR48438:SF1">
    <property type="entry name" value="ALPHA-(1,3)-FUCOSYLTRANSFERASE C-RELATED"/>
    <property type="match status" value="1"/>
</dbReference>
<evidence type="ECO:0000256" key="1">
    <source>
        <dbReference type="ARBA" id="ARBA00004323"/>
    </source>
</evidence>
<dbReference type="InterPro" id="IPR001503">
    <property type="entry name" value="Glyco_trans_10"/>
</dbReference>
<keyword evidence="6 12" id="KW-0812">Transmembrane</keyword>
<keyword evidence="7" id="KW-0735">Signal-anchor</keyword>
<sequence>MTPECHLSGMKLTVVGAIAASIVIVVCLDRLENRTLTDKLMQMVSDTLTTLSEQAAANATHVGDSPNLTATNCTQDKNADLGTVRKFLKRFGYEAAADHEFKSPYIVSPTPCVPRAPTVSTSETKIISCHNCPAWYLSHTFNQHNMDFKRCPYKNCVFDSKGEHRKNATMLLFFMSGLGQKPNRSKGQIWVKAMWESAVHYSYPKPYAPWKDAFNWTFNFRTDSDIFAPNNMFAWRDQSNLLSDAEYAAIARNKTKMAAWFVSNCRSHGRREDYVKQLQKYIDVDIYGACGRLRCVDRNKCEQMLSEDYKFYLSFENSLCQDYVTEKLFRVFQYRTHIVPVVRGGLDYDKHVPPGMVVNTAHFKTIKDLAEHLKHLAGDHALYANMLKEKDKLVTLDRKFDWCDICEKLHTETGTKIIDDIQRWSHGGTCREPADLT</sequence>
<evidence type="ECO:0000313" key="16">
    <source>
        <dbReference type="Proteomes" id="UP001497497"/>
    </source>
</evidence>
<protein>
    <recommendedName>
        <fullName evidence="12">Fucosyltransferase</fullName>
        <ecNumber evidence="12">2.4.1.-</ecNumber>
    </recommendedName>
</protein>
<evidence type="ECO:0000259" key="13">
    <source>
        <dbReference type="Pfam" id="PF00852"/>
    </source>
</evidence>
<dbReference type="Gene3D" id="3.40.50.11660">
    <property type="entry name" value="Glycosyl transferase family 10, C-terminal domain"/>
    <property type="match status" value="1"/>
</dbReference>
<dbReference type="EMBL" id="CAXITT010001607">
    <property type="protein sequence ID" value="CAL1548726.1"/>
    <property type="molecule type" value="Genomic_DNA"/>
</dbReference>
<comment type="similarity">
    <text evidence="3 12">Belongs to the glycosyltransferase 10 family.</text>
</comment>
<dbReference type="PANTHER" id="PTHR48438">
    <property type="entry name" value="ALPHA-(1,3)-FUCOSYLTRANSFERASE C-RELATED"/>
    <property type="match status" value="1"/>
</dbReference>
<evidence type="ECO:0000256" key="9">
    <source>
        <dbReference type="ARBA" id="ARBA00023034"/>
    </source>
</evidence>
<evidence type="ECO:0000256" key="12">
    <source>
        <dbReference type="RuleBase" id="RU003832"/>
    </source>
</evidence>
<keyword evidence="8" id="KW-1133">Transmembrane helix</keyword>
<keyword evidence="4 12" id="KW-0328">Glycosyltransferase</keyword>
<reference evidence="15 16" key="1">
    <citation type="submission" date="2024-04" db="EMBL/GenBank/DDBJ databases">
        <authorList>
            <consortium name="Genoscope - CEA"/>
            <person name="William W."/>
        </authorList>
    </citation>
    <scope>NUCLEOTIDE SEQUENCE [LARGE SCALE GENOMIC DNA]</scope>
</reference>
<keyword evidence="9 12" id="KW-0333">Golgi apparatus</keyword>
<dbReference type="GO" id="GO:0032580">
    <property type="term" value="C:Golgi cisterna membrane"/>
    <property type="evidence" value="ECO:0007669"/>
    <property type="project" value="UniProtKB-SubCell"/>
</dbReference>
<keyword evidence="11" id="KW-0325">Glycoprotein</keyword>
<dbReference type="SUPFAM" id="SSF53756">
    <property type="entry name" value="UDP-Glycosyltransferase/glycogen phosphorylase"/>
    <property type="match status" value="1"/>
</dbReference>
<evidence type="ECO:0000313" key="15">
    <source>
        <dbReference type="EMBL" id="CAL1548726.1"/>
    </source>
</evidence>
<evidence type="ECO:0000256" key="8">
    <source>
        <dbReference type="ARBA" id="ARBA00022989"/>
    </source>
</evidence>
<dbReference type="Proteomes" id="UP001497497">
    <property type="component" value="Unassembled WGS sequence"/>
</dbReference>